<evidence type="ECO:0000313" key="4">
    <source>
        <dbReference type="Proteomes" id="UP000219467"/>
    </source>
</evidence>
<evidence type="ECO:0000313" key="3">
    <source>
        <dbReference type="EMBL" id="SNX73797.1"/>
    </source>
</evidence>
<proteinExistence type="predicted"/>
<keyword evidence="3" id="KW-0966">Cell projection</keyword>
<name>A0A285D1T8_9RHOB</name>
<evidence type="ECO:0000256" key="1">
    <source>
        <dbReference type="SAM" id="SignalP"/>
    </source>
</evidence>
<dbReference type="Pfam" id="PF16548">
    <property type="entry name" value="FlgT_N"/>
    <property type="match status" value="1"/>
</dbReference>
<evidence type="ECO:0000259" key="2">
    <source>
        <dbReference type="Pfam" id="PF16548"/>
    </source>
</evidence>
<protein>
    <submittedName>
        <fullName evidence="3">Flagellar assembly T-like protein</fullName>
    </submittedName>
</protein>
<dbReference type="Gene3D" id="3.30.1660.40">
    <property type="entry name" value="FlgT, N-terminal domain"/>
    <property type="match status" value="1"/>
</dbReference>
<dbReference type="InterPro" id="IPR032370">
    <property type="entry name" value="FlgT_N"/>
</dbReference>
<sequence length="356" mass="37144">MRRLLLLLAVLTCSALPATAQPIRVEAIGFGTVTSASDRDAARRRAVADALLAAALVAGADVAGHTSTSRGIVTSDVAMVRTVGRVLDHRILDETLSGQVWRVRISALVGEGTGPLCPIRTLLVTAYAPQIHVDPHGPPWSGELAGLIAQRMVEGLARHPAVQLSRVTDRAMPRTSRNGEGFDYEVLTRGSVRLAGGGHGFTPVIRLRMAGPSVLELDLELHLTAGDGTTGVQRHVRRVRLPGASPLGGLAVLVQPGREALAAALTKGADRALAALLDAKGCEPVTARLTSAGEVQVGRANGLTPGSLAFTADGGSTQMLEIVHLTARSARLRPLDPTVPATALAGRPVRFIETGR</sequence>
<dbReference type="EMBL" id="OAOQ01000016">
    <property type="protein sequence ID" value="SNX73797.1"/>
    <property type="molecule type" value="Genomic_DNA"/>
</dbReference>
<keyword evidence="4" id="KW-1185">Reference proteome</keyword>
<dbReference type="Proteomes" id="UP000219467">
    <property type="component" value="Unassembled WGS sequence"/>
</dbReference>
<reference evidence="4" key="1">
    <citation type="submission" date="2017-08" db="EMBL/GenBank/DDBJ databases">
        <authorList>
            <person name="Varghese N."/>
            <person name="Submissions S."/>
        </authorList>
    </citation>
    <scope>NUCLEOTIDE SEQUENCE [LARGE SCALE GENOMIC DNA]</scope>
    <source>
        <strain evidence="4">JA234</strain>
    </source>
</reference>
<keyword evidence="1" id="KW-0732">Signal</keyword>
<dbReference type="InterPro" id="IPR038180">
    <property type="entry name" value="FlgT_N_sf"/>
</dbReference>
<feature type="domain" description="Flagellar assembly protein T N-terminal" evidence="2">
    <location>
        <begin position="37"/>
        <end position="107"/>
    </location>
</feature>
<feature type="signal peptide" evidence="1">
    <location>
        <begin position="1"/>
        <end position="20"/>
    </location>
</feature>
<gene>
    <name evidence="3" type="ORF">SAMN05878503_11669</name>
</gene>
<keyword evidence="3" id="KW-0282">Flagellum</keyword>
<organism evidence="3 4">
    <name type="scientific">Cereibacter ovatus</name>
    <dbReference type="NCBI Taxonomy" id="439529"/>
    <lineage>
        <taxon>Bacteria</taxon>
        <taxon>Pseudomonadati</taxon>
        <taxon>Pseudomonadota</taxon>
        <taxon>Alphaproteobacteria</taxon>
        <taxon>Rhodobacterales</taxon>
        <taxon>Paracoccaceae</taxon>
        <taxon>Cereibacter</taxon>
    </lineage>
</organism>
<dbReference type="OrthoDB" id="7738399at2"/>
<dbReference type="AlphaFoldDB" id="A0A285D1T8"/>
<feature type="chain" id="PRO_5012040893" evidence="1">
    <location>
        <begin position="21"/>
        <end position="356"/>
    </location>
</feature>
<dbReference type="RefSeq" id="WP_097031385.1">
    <property type="nucleotide sequence ID" value="NZ_OAOQ01000016.1"/>
</dbReference>
<accession>A0A285D1T8</accession>
<keyword evidence="3" id="KW-0969">Cilium</keyword>